<evidence type="ECO:0000256" key="4">
    <source>
        <dbReference type="SAM" id="Coils"/>
    </source>
</evidence>
<keyword evidence="2" id="KW-0964">Secreted</keyword>
<dbReference type="PANTHER" id="PTHR34976">
    <property type="entry name" value="RIBONUCLEASE YQCG-RELATED"/>
    <property type="match status" value="1"/>
</dbReference>
<organism evidence="6 7">
    <name type="scientific">Enterococcus hulanensis</name>
    <dbReference type="NCBI Taxonomy" id="2559929"/>
    <lineage>
        <taxon>Bacteria</taxon>
        <taxon>Bacillati</taxon>
        <taxon>Bacillota</taxon>
        <taxon>Bacilli</taxon>
        <taxon>Lactobacillales</taxon>
        <taxon>Enterococcaceae</taxon>
        <taxon>Enterococcus</taxon>
    </lineage>
</organism>
<dbReference type="PROSITE" id="PS51756">
    <property type="entry name" value="LXG"/>
    <property type="match status" value="1"/>
</dbReference>
<evidence type="ECO:0000256" key="2">
    <source>
        <dbReference type="ARBA" id="ARBA00022525"/>
    </source>
</evidence>
<dbReference type="PANTHER" id="PTHR34976:SF1">
    <property type="entry name" value="TOXIN BC_0920"/>
    <property type="match status" value="1"/>
</dbReference>
<gene>
    <name evidence="6" type="ORF">P7D85_12895</name>
</gene>
<dbReference type="Pfam" id="PF04740">
    <property type="entry name" value="LXG"/>
    <property type="match status" value="1"/>
</dbReference>
<reference evidence="6 7" key="1">
    <citation type="submission" date="2023-03" db="EMBL/GenBank/DDBJ databases">
        <authorList>
            <person name="Shen W."/>
            <person name="Cai J."/>
        </authorList>
    </citation>
    <scope>NUCLEOTIDE SEQUENCE [LARGE SCALE GENOMIC DNA]</scope>
    <source>
        <strain evidence="6 7">D6-4</strain>
    </source>
</reference>
<comment type="similarity">
    <text evidence="3">In the N-terminal section; belongs to the LXG family.</text>
</comment>
<dbReference type="RefSeq" id="WP_311822583.1">
    <property type="nucleotide sequence ID" value="NZ_JARPYF010000003.1"/>
</dbReference>
<evidence type="ECO:0000313" key="7">
    <source>
        <dbReference type="Proteomes" id="UP001252875"/>
    </source>
</evidence>
<comment type="caution">
    <text evidence="6">The sequence shown here is derived from an EMBL/GenBank/DDBJ whole genome shotgun (WGS) entry which is preliminary data.</text>
</comment>
<feature type="domain" description="LXG" evidence="5">
    <location>
        <begin position="1"/>
        <end position="229"/>
    </location>
</feature>
<dbReference type="EMBL" id="JARPYI010000007">
    <property type="protein sequence ID" value="MDT2600678.1"/>
    <property type="molecule type" value="Genomic_DNA"/>
</dbReference>
<keyword evidence="7" id="KW-1185">Reference proteome</keyword>
<comment type="subcellular location">
    <subcellularLocation>
        <location evidence="1">Secreted</location>
    </subcellularLocation>
</comment>
<dbReference type="InterPro" id="IPR051768">
    <property type="entry name" value="Bact_secretion_toxin"/>
</dbReference>
<evidence type="ECO:0000259" key="5">
    <source>
        <dbReference type="PROSITE" id="PS51756"/>
    </source>
</evidence>
<protein>
    <submittedName>
        <fullName evidence="6">T7SS effector LXG polymorphic toxin</fullName>
    </submittedName>
</protein>
<keyword evidence="4" id="KW-0175">Coiled coil</keyword>
<dbReference type="Pfam" id="PF14449">
    <property type="entry name" value="PT-TG"/>
    <property type="match status" value="1"/>
</dbReference>
<dbReference type="InterPro" id="IPR027797">
    <property type="entry name" value="PT-TG_dom"/>
</dbReference>
<dbReference type="Proteomes" id="UP001252875">
    <property type="component" value="Unassembled WGS sequence"/>
</dbReference>
<feature type="coiled-coil region" evidence="4">
    <location>
        <begin position="90"/>
        <end position="162"/>
    </location>
</feature>
<sequence>MSIDMYVGSSQAQASSVNTMCQKQIQGYQELQQAINQFVMSSGELQGKTYDSAKQYFSAVLQPLAKGGMLLSEAVAEACQKFPDDYQSQVDSADLKSSELEEQIQQYQQGIDTANAIIQVLSANPEMGVLMKSVLRGVKNVKEGQEKAKKKLEKKLRKLKKFHASSPSIFSEIATLEAAINTGAAQAGTCWNASAGTFSVPKQEEMAWATHVNLQWEKRAMENGDGPKIDVRRRAIGKGTHGETYVYEVYVDGIYDAEQSKRYNEIVQEANLSVLHFAGDLTPINDIYRLITGKDWLSGEKESRAEAALWLTLTAIPVSKLLQMAKEIRAGNKLLKGVALTEKEIGILNKAGYFNEVKKARVSWENIEKASESTPPKTDFGAENPVFGQDWNNYFKDKYGAGNVQWKPTSFDDIVANPERLYGSSKNEIKSILGEGWTEASYGSAGNGWKFTNGGDVMVFYHPGDGIHGGSYYGFSTGGTGKVKIVGEDYIDFSNDKATIIKFGGE</sequence>
<evidence type="ECO:0000256" key="3">
    <source>
        <dbReference type="ARBA" id="ARBA00034117"/>
    </source>
</evidence>
<name>A0ABU3F2C8_9ENTE</name>
<evidence type="ECO:0000256" key="1">
    <source>
        <dbReference type="ARBA" id="ARBA00004613"/>
    </source>
</evidence>
<dbReference type="InterPro" id="IPR006829">
    <property type="entry name" value="LXG_dom"/>
</dbReference>
<accession>A0ABU3F2C8</accession>
<evidence type="ECO:0000313" key="6">
    <source>
        <dbReference type="EMBL" id="MDT2600678.1"/>
    </source>
</evidence>
<proteinExistence type="inferred from homology"/>